<organism evidence="2 3">
    <name type="scientific">Streptomyces turgidiscabies</name>
    <dbReference type="NCBI Taxonomy" id="85558"/>
    <lineage>
        <taxon>Bacteria</taxon>
        <taxon>Bacillati</taxon>
        <taxon>Actinomycetota</taxon>
        <taxon>Actinomycetes</taxon>
        <taxon>Kitasatosporales</taxon>
        <taxon>Streptomycetaceae</taxon>
        <taxon>Streptomyces</taxon>
    </lineage>
</organism>
<feature type="compositionally biased region" description="Basic residues" evidence="1">
    <location>
        <begin position="1"/>
        <end position="10"/>
    </location>
</feature>
<dbReference type="EMBL" id="JAUSZS010000002">
    <property type="protein sequence ID" value="MDQ0930240.1"/>
    <property type="molecule type" value="Genomic_DNA"/>
</dbReference>
<keyword evidence="3" id="KW-1185">Reference proteome</keyword>
<dbReference type="RefSeq" id="WP_307624540.1">
    <property type="nucleotide sequence ID" value="NZ_JAUSZS010000002.1"/>
</dbReference>
<feature type="region of interest" description="Disordered" evidence="1">
    <location>
        <begin position="1"/>
        <end position="25"/>
    </location>
</feature>
<evidence type="ECO:0000256" key="1">
    <source>
        <dbReference type="SAM" id="MobiDB-lite"/>
    </source>
</evidence>
<gene>
    <name evidence="2" type="ORF">QFZ49_000147</name>
</gene>
<evidence type="ECO:0000313" key="2">
    <source>
        <dbReference type="EMBL" id="MDQ0930240.1"/>
    </source>
</evidence>
<protein>
    <submittedName>
        <fullName evidence="2">Uncharacterized protein</fullName>
    </submittedName>
</protein>
<proteinExistence type="predicted"/>
<sequence>MATRTGKARRAHNDNKHPGEPCQIPLSGNPLRAAHGYEFRALPAVRRRRDRYRQPGTEPGLL</sequence>
<comment type="caution">
    <text evidence="2">The sequence shown here is derived from an EMBL/GenBank/DDBJ whole genome shotgun (WGS) entry which is preliminary data.</text>
</comment>
<name>A0ABU0RGX9_9ACTN</name>
<reference evidence="2 3" key="1">
    <citation type="submission" date="2023-07" db="EMBL/GenBank/DDBJ databases">
        <title>Comparative genomics of wheat-associated soil bacteria to identify genetic determinants of phenazine resistance.</title>
        <authorList>
            <person name="Mouncey N."/>
        </authorList>
    </citation>
    <scope>NUCLEOTIDE SEQUENCE [LARGE SCALE GENOMIC DNA]</scope>
    <source>
        <strain evidence="2 3">W2I16</strain>
    </source>
</reference>
<evidence type="ECO:0000313" key="3">
    <source>
        <dbReference type="Proteomes" id="UP001223072"/>
    </source>
</evidence>
<dbReference type="Proteomes" id="UP001223072">
    <property type="component" value="Unassembled WGS sequence"/>
</dbReference>
<accession>A0ABU0RGX9</accession>